<comment type="subcellular location">
    <subcellularLocation>
        <location evidence="3">Cytoplasm</location>
    </subcellularLocation>
</comment>
<evidence type="ECO:0000256" key="10">
    <source>
        <dbReference type="ARBA" id="ARBA00022695"/>
    </source>
</evidence>
<keyword evidence="8" id="KW-0344">Guanine-nucleotide releasing factor</keyword>
<keyword evidence="11" id="KW-0547">Nucleotide-binding</keyword>
<evidence type="ECO:0000259" key="14">
    <source>
        <dbReference type="Pfam" id="PF26217"/>
    </source>
</evidence>
<evidence type="ECO:0000256" key="8">
    <source>
        <dbReference type="ARBA" id="ARBA00022658"/>
    </source>
</evidence>
<dbReference type="PANTHER" id="PTHR20884:SF8">
    <property type="entry name" value="GDP-D-GLUCOSE PHOSPHORYLASE 1"/>
    <property type="match status" value="1"/>
</dbReference>
<dbReference type="RefSeq" id="XP_002735196.1">
    <property type="nucleotide sequence ID" value="XM_002735150.1"/>
</dbReference>
<feature type="domain" description="GDPGP1-like N-terminal" evidence="14">
    <location>
        <begin position="43"/>
        <end position="218"/>
    </location>
</feature>
<evidence type="ECO:0000313" key="15">
    <source>
        <dbReference type="Proteomes" id="UP000694865"/>
    </source>
</evidence>
<keyword evidence="9" id="KW-0808">Transferase</keyword>
<evidence type="ECO:0000256" key="9">
    <source>
        <dbReference type="ARBA" id="ARBA00022679"/>
    </source>
</evidence>
<dbReference type="InterPro" id="IPR058866">
    <property type="entry name" value="GDPGP1_N"/>
</dbReference>
<name>A0ABM0GQP5_SACKO</name>
<evidence type="ECO:0000256" key="5">
    <source>
        <dbReference type="ARBA" id="ARBA00012507"/>
    </source>
</evidence>
<comment type="catalytic activity">
    <reaction evidence="1">
        <text>GDP-alpha-D-glucose + phosphate = alpha-D-glucose 1-phosphate + GDP + H(+)</text>
        <dbReference type="Rhea" id="RHEA:30387"/>
        <dbReference type="ChEBI" id="CHEBI:15378"/>
        <dbReference type="ChEBI" id="CHEBI:43474"/>
        <dbReference type="ChEBI" id="CHEBI:58189"/>
        <dbReference type="ChEBI" id="CHEBI:58601"/>
        <dbReference type="ChEBI" id="CHEBI:62230"/>
        <dbReference type="EC" id="2.7.7.78"/>
    </reaction>
</comment>
<dbReference type="Proteomes" id="UP000694865">
    <property type="component" value="Unplaced"/>
</dbReference>
<evidence type="ECO:0000256" key="6">
    <source>
        <dbReference type="ARBA" id="ARBA00018857"/>
    </source>
</evidence>
<sequence>MAASLCNETPNDLSQPGKFIFSEEDYVVDSNQWSETMKFKCSKFDNQLRSRWDYAVKNGYFRYTLDSLKTRIIDGDLKYVAQLNMKRATERRKPQVIKSVSQPFNPDLFNFLKIKKQEILLELCPQQITDGEVAIATNGDEDTMLSDTHIIIINVSPLEYCNVLLVPSVESCLPQVLTQSGIELALKMLLISSHQGFRIGWNSLCAFASVNHLHFHAYYLDHELAIEYAVTKPVIGGCHEIVGYPTAGFAFQLEERNVEQLARDVYKVTSYFHQNEIAHNLFMTRGTLFGEDKYSNRRTVRVYVWPRRSSYGAKTEDSFNIAVCELAGHLPIKVESEYENMTQERASQLLREASLSEDEFQLIKSQLIKTFN</sequence>
<gene>
    <name evidence="16" type="primary">LOC100367014</name>
</gene>
<evidence type="ECO:0000256" key="4">
    <source>
        <dbReference type="ARBA" id="ARBA00006451"/>
    </source>
</evidence>
<evidence type="ECO:0000256" key="7">
    <source>
        <dbReference type="ARBA" id="ARBA00022490"/>
    </source>
</evidence>
<evidence type="ECO:0000256" key="11">
    <source>
        <dbReference type="ARBA" id="ARBA00022741"/>
    </source>
</evidence>
<dbReference type="InterPro" id="IPR026506">
    <property type="entry name" value="GDPGP"/>
</dbReference>
<comment type="function">
    <text evidence="2">Specific and highly efficient GDP-D-glucose phosphorylase regulating the levels of GDP-D-glucose in cells.</text>
</comment>
<dbReference type="Pfam" id="PF26216">
    <property type="entry name" value="GDPGP1_C"/>
    <property type="match status" value="1"/>
</dbReference>
<keyword evidence="15" id="KW-1185">Reference proteome</keyword>
<dbReference type="PANTHER" id="PTHR20884">
    <property type="entry name" value="GDP-D-GLUCOSE PHOSPHORYLASE 1"/>
    <property type="match status" value="1"/>
</dbReference>
<evidence type="ECO:0000256" key="3">
    <source>
        <dbReference type="ARBA" id="ARBA00004496"/>
    </source>
</evidence>
<keyword evidence="10" id="KW-0548">Nucleotidyltransferase</keyword>
<organism evidence="15 16">
    <name type="scientific">Saccoglossus kowalevskii</name>
    <name type="common">Acorn worm</name>
    <dbReference type="NCBI Taxonomy" id="10224"/>
    <lineage>
        <taxon>Eukaryota</taxon>
        <taxon>Metazoa</taxon>
        <taxon>Hemichordata</taxon>
        <taxon>Enteropneusta</taxon>
        <taxon>Harrimaniidae</taxon>
        <taxon>Saccoglossus</taxon>
    </lineage>
</organism>
<evidence type="ECO:0000313" key="16">
    <source>
        <dbReference type="RefSeq" id="XP_002735196.1"/>
    </source>
</evidence>
<dbReference type="GeneID" id="100367014"/>
<evidence type="ECO:0000259" key="13">
    <source>
        <dbReference type="Pfam" id="PF26216"/>
    </source>
</evidence>
<proteinExistence type="inferred from homology"/>
<dbReference type="InterPro" id="IPR058865">
    <property type="entry name" value="GDPGP1_C"/>
</dbReference>
<feature type="domain" description="GDPGP1-like C-terminal" evidence="13">
    <location>
        <begin position="239"/>
        <end position="370"/>
    </location>
</feature>
<keyword evidence="7" id="KW-0963">Cytoplasm</keyword>
<reference evidence="16" key="1">
    <citation type="submission" date="2025-08" db="UniProtKB">
        <authorList>
            <consortium name="RefSeq"/>
        </authorList>
    </citation>
    <scope>IDENTIFICATION</scope>
    <source>
        <tissue evidence="16">Testes</tissue>
    </source>
</reference>
<accession>A0ABM0GQP5</accession>
<keyword evidence="12" id="KW-0378">Hydrolase</keyword>
<evidence type="ECO:0000256" key="2">
    <source>
        <dbReference type="ARBA" id="ARBA00003049"/>
    </source>
</evidence>
<comment type="similarity">
    <text evidence="4">Belongs to the GDPGP1 family.</text>
</comment>
<protein>
    <recommendedName>
        <fullName evidence="6">GDP-D-glucose phosphorylase 1</fullName>
        <ecNumber evidence="5">2.7.7.78</ecNumber>
    </recommendedName>
</protein>
<evidence type="ECO:0000256" key="12">
    <source>
        <dbReference type="ARBA" id="ARBA00022801"/>
    </source>
</evidence>
<evidence type="ECO:0000256" key="1">
    <source>
        <dbReference type="ARBA" id="ARBA00000063"/>
    </source>
</evidence>
<dbReference type="Pfam" id="PF26217">
    <property type="entry name" value="GDPGP1_N"/>
    <property type="match status" value="1"/>
</dbReference>
<dbReference type="EC" id="2.7.7.78" evidence="5"/>